<dbReference type="AlphaFoldDB" id="A0A6J6AFF3"/>
<dbReference type="EMBL" id="CAETWZ010000017">
    <property type="protein sequence ID" value="CAB4367529.1"/>
    <property type="molecule type" value="Genomic_DNA"/>
</dbReference>
<proteinExistence type="predicted"/>
<accession>A0A6J6AFF3</accession>
<feature type="compositionally biased region" description="Polar residues" evidence="1">
    <location>
        <begin position="19"/>
        <end position="36"/>
    </location>
</feature>
<gene>
    <name evidence="2" type="ORF">UFOPK4179_00313</name>
</gene>
<name>A0A6J6AFF3_9ZZZZ</name>
<evidence type="ECO:0000256" key="1">
    <source>
        <dbReference type="SAM" id="MobiDB-lite"/>
    </source>
</evidence>
<reference evidence="2" key="1">
    <citation type="submission" date="2020-05" db="EMBL/GenBank/DDBJ databases">
        <authorList>
            <person name="Chiriac C."/>
            <person name="Salcher M."/>
            <person name="Ghai R."/>
            <person name="Kavagutti S V."/>
        </authorList>
    </citation>
    <scope>NUCLEOTIDE SEQUENCE</scope>
</reference>
<feature type="region of interest" description="Disordered" evidence="1">
    <location>
        <begin position="1"/>
        <end position="36"/>
    </location>
</feature>
<evidence type="ECO:0000313" key="2">
    <source>
        <dbReference type="EMBL" id="CAB4367529.1"/>
    </source>
</evidence>
<organism evidence="2">
    <name type="scientific">freshwater metagenome</name>
    <dbReference type="NCBI Taxonomy" id="449393"/>
    <lineage>
        <taxon>unclassified sequences</taxon>
        <taxon>metagenomes</taxon>
        <taxon>ecological metagenomes</taxon>
    </lineage>
</organism>
<sequence length="196" mass="21185">MSVDNTTRRRPRPLAFSAASCSENGSAPASRNTSTLPDTRSFNSVCALLISPMPGKKTKMSPSSVLSAFRTTSVMAFSSLSLRWRGTYRTSIGNVRPSDVTMGASPVSSASTWANNCVCAVADMARIFTSVEKVLMASRRNARPRSVGTLRSCTSSKMTSAVPSSVGSFCKRRVRIPSVRTSIRVFAPIFRSSRVW</sequence>
<protein>
    <submittedName>
        <fullName evidence="2">Unannotated protein</fullName>
    </submittedName>
</protein>